<organism evidence="1 2">
    <name type="scientific">Trichogramma kaykai</name>
    <dbReference type="NCBI Taxonomy" id="54128"/>
    <lineage>
        <taxon>Eukaryota</taxon>
        <taxon>Metazoa</taxon>
        <taxon>Ecdysozoa</taxon>
        <taxon>Arthropoda</taxon>
        <taxon>Hexapoda</taxon>
        <taxon>Insecta</taxon>
        <taxon>Pterygota</taxon>
        <taxon>Neoptera</taxon>
        <taxon>Endopterygota</taxon>
        <taxon>Hymenoptera</taxon>
        <taxon>Apocrita</taxon>
        <taxon>Proctotrupomorpha</taxon>
        <taxon>Chalcidoidea</taxon>
        <taxon>Trichogrammatidae</taxon>
        <taxon>Trichogramma</taxon>
    </lineage>
</organism>
<protein>
    <submittedName>
        <fullName evidence="1">Uncharacterized protein</fullName>
    </submittedName>
</protein>
<evidence type="ECO:0000313" key="1">
    <source>
        <dbReference type="EMBL" id="KAL3384505.1"/>
    </source>
</evidence>
<evidence type="ECO:0000313" key="2">
    <source>
        <dbReference type="Proteomes" id="UP001627154"/>
    </source>
</evidence>
<dbReference type="AlphaFoldDB" id="A0ABD2VUY0"/>
<accession>A0ABD2VUY0</accession>
<gene>
    <name evidence="1" type="ORF">TKK_019606</name>
</gene>
<dbReference type="Proteomes" id="UP001627154">
    <property type="component" value="Unassembled WGS sequence"/>
</dbReference>
<reference evidence="1 2" key="1">
    <citation type="journal article" date="2024" name="bioRxiv">
        <title>A reference genome for Trichogramma kaykai: A tiny desert-dwelling parasitoid wasp with competing sex-ratio distorters.</title>
        <authorList>
            <person name="Culotta J."/>
            <person name="Lindsey A.R."/>
        </authorList>
    </citation>
    <scope>NUCLEOTIDE SEQUENCE [LARGE SCALE GENOMIC DNA]</scope>
    <source>
        <strain evidence="1 2">KSX58</strain>
    </source>
</reference>
<comment type="caution">
    <text evidence="1">The sequence shown here is derived from an EMBL/GenBank/DDBJ whole genome shotgun (WGS) entry which is preliminary data.</text>
</comment>
<sequence>MLSYTLEQRTHKHSPCQARQLEFITQFYTVILLTPGEDNAVVDALSPVNSIAMPIVVTTKQLSDEQRNDLQLPHIQNNKNVKTHEIILDDNELIIVELDGVLKPYMGQIS</sequence>
<name>A0ABD2VUY0_9HYME</name>
<keyword evidence="2" id="KW-1185">Reference proteome</keyword>
<proteinExistence type="predicted"/>
<dbReference type="EMBL" id="JBJJXI010000170">
    <property type="protein sequence ID" value="KAL3384505.1"/>
    <property type="molecule type" value="Genomic_DNA"/>
</dbReference>